<dbReference type="Proteomes" id="UP000719412">
    <property type="component" value="Unassembled WGS sequence"/>
</dbReference>
<keyword evidence="3" id="KW-1185">Reference proteome</keyword>
<organism evidence="2 3">
    <name type="scientific">Tenebrio molitor</name>
    <name type="common">Yellow mealworm beetle</name>
    <dbReference type="NCBI Taxonomy" id="7067"/>
    <lineage>
        <taxon>Eukaryota</taxon>
        <taxon>Metazoa</taxon>
        <taxon>Ecdysozoa</taxon>
        <taxon>Arthropoda</taxon>
        <taxon>Hexapoda</taxon>
        <taxon>Insecta</taxon>
        <taxon>Pterygota</taxon>
        <taxon>Neoptera</taxon>
        <taxon>Endopterygota</taxon>
        <taxon>Coleoptera</taxon>
        <taxon>Polyphaga</taxon>
        <taxon>Cucujiformia</taxon>
        <taxon>Tenebrionidae</taxon>
        <taxon>Tenebrio</taxon>
    </lineage>
</organism>
<dbReference type="EMBL" id="JABDTM020024568">
    <property type="protein sequence ID" value="KAH0814157.1"/>
    <property type="molecule type" value="Genomic_DNA"/>
</dbReference>
<evidence type="ECO:0000256" key="1">
    <source>
        <dbReference type="SAM" id="MobiDB-lite"/>
    </source>
</evidence>
<gene>
    <name evidence="2" type="ORF">GEV33_008634</name>
</gene>
<accession>A0A8J6HH64</accession>
<reference evidence="2" key="2">
    <citation type="submission" date="2021-08" db="EMBL/GenBank/DDBJ databases">
        <authorList>
            <person name="Eriksson T."/>
        </authorList>
    </citation>
    <scope>NUCLEOTIDE SEQUENCE</scope>
    <source>
        <strain evidence="2">Stoneville</strain>
        <tissue evidence="2">Whole head</tissue>
    </source>
</reference>
<name>A0A8J6HH64_TENMO</name>
<feature type="region of interest" description="Disordered" evidence="1">
    <location>
        <begin position="165"/>
        <end position="191"/>
    </location>
</feature>
<feature type="compositionally biased region" description="Gly residues" evidence="1">
    <location>
        <begin position="166"/>
        <end position="191"/>
    </location>
</feature>
<reference evidence="2" key="1">
    <citation type="journal article" date="2020" name="J Insects Food Feed">
        <title>The yellow mealworm (Tenebrio molitor) genome: a resource for the emerging insects as food and feed industry.</title>
        <authorList>
            <person name="Eriksson T."/>
            <person name="Andere A."/>
            <person name="Kelstrup H."/>
            <person name="Emery V."/>
            <person name="Picard C."/>
        </authorList>
    </citation>
    <scope>NUCLEOTIDE SEQUENCE</scope>
    <source>
        <strain evidence="2">Stoneville</strain>
        <tissue evidence="2">Whole head</tissue>
    </source>
</reference>
<evidence type="ECO:0000313" key="3">
    <source>
        <dbReference type="Proteomes" id="UP000719412"/>
    </source>
</evidence>
<proteinExistence type="predicted"/>
<sequence length="354" mass="39778">MITFATLENSLSDKERTMVGDNKTRINNSWSLMMKAVQETSLSLLNFPRRHSDHDKERRVARARQTIALQHSTTTTGENDPFLWATTIDVRHIMKITLDFPFSFLIIECYFHFFLSSSFYSYKKIHKFENTSNSTSGEDCEQLISDVDDDFRYFVVVNDRGPTGKCSGGAGGSGDDGGGNGGGGDGDDVGGGGDELPAMIPIIIDNIECVICNIKRNNMLRRYRNSDSTSGSSSTVQFRVHPNFTYTSKEKSETPSSKTVVGVTINNEPYYRYVTAPANCKKRKISMRDQHRLFNRKGKENGLITSVFLGHVLEKDSARPLFGQSTEPDPCQNRNLLIEHLSNSFVPNRIYAYR</sequence>
<comment type="caution">
    <text evidence="2">The sequence shown here is derived from an EMBL/GenBank/DDBJ whole genome shotgun (WGS) entry which is preliminary data.</text>
</comment>
<dbReference type="AlphaFoldDB" id="A0A8J6HH64"/>
<evidence type="ECO:0000313" key="2">
    <source>
        <dbReference type="EMBL" id="KAH0814157.1"/>
    </source>
</evidence>
<protein>
    <submittedName>
        <fullName evidence="2">Uncharacterized protein</fullName>
    </submittedName>
</protein>